<name>A0ACC2XT53_9TREE</name>
<evidence type="ECO:0000313" key="2">
    <source>
        <dbReference type="Proteomes" id="UP001234202"/>
    </source>
</evidence>
<dbReference type="Proteomes" id="UP001234202">
    <property type="component" value="Unassembled WGS sequence"/>
</dbReference>
<comment type="caution">
    <text evidence="1">The sequence shown here is derived from an EMBL/GenBank/DDBJ whole genome shotgun (WGS) entry which is preliminary data.</text>
</comment>
<proteinExistence type="predicted"/>
<dbReference type="EMBL" id="JASBWV010000004">
    <property type="protein sequence ID" value="KAJ9126816.1"/>
    <property type="molecule type" value="Genomic_DNA"/>
</dbReference>
<organism evidence="1 2">
    <name type="scientific">Naganishia onofrii</name>
    <dbReference type="NCBI Taxonomy" id="1851511"/>
    <lineage>
        <taxon>Eukaryota</taxon>
        <taxon>Fungi</taxon>
        <taxon>Dikarya</taxon>
        <taxon>Basidiomycota</taxon>
        <taxon>Agaricomycotina</taxon>
        <taxon>Tremellomycetes</taxon>
        <taxon>Filobasidiales</taxon>
        <taxon>Filobasidiaceae</taxon>
        <taxon>Naganishia</taxon>
    </lineage>
</organism>
<sequence>MAESSRESKSRSHTPAPPHATSTAKVPRQAKLKDSRQIRTERDKEDGGNATVNRVTFREAAKAVGKANREIMTSEWIGGPIGNRAFEITSMKSAMKAAAAAATTRAFQSLPRHLRRRAASHNPRRVPKRLREKAAFEIDSKDNTVKTQKKRAKAKARFLKKKGLTKTDIYRKRQRDKSWLETHVWHAKRMKMEDLWGYRIARTPNRKSHRPAHRAAHNGCIIHDSSYYATLELSGGRDDLVQIVSNCAASGAWIGSRYESGGRMAELTLHRYREWPGGMIGPAEILWRPRAPEPTVDVKGKRKRKSTGDASDSPAASKRQIWIKVHPSIFNETHSTLVKAITSFYQQKDRSASSMQSSLELRDLRGEFNSFEITGPKAIQIIGSVFDICRSEIPPKKAFVRHLKYAQSPQNVPERLVVGLHVYDPRLRFPPKNAQAVSLQDQGQSDETAYLRFMQPSADLASSLLWDEKTRNKLVKPAFKKADLDRRRQALGIPGKPLEARADDDRIPLILVQRSTQSADKTDQSNTAIHGFTLFAPAGWGMPIWQSLVFTGSLIAGLKERRNQCLEAGRPSFPEDYPHTAAGKAYWASRAAKDELRWLRKPASKRLNFIRLQGNDPWKPNWKQVFAAQERRLYDDEEMEVNGDISRQSDTWLLSAWITKADELSRITAATSPEQILIQILNEYRDALQLSPIRLVNNYMDGWIGYVLGGTQSMARGKGHGIGIVTLSGILAKPSQRHELKSGALKVLVGNRQGGPCMAASFRIIP</sequence>
<reference evidence="1" key="1">
    <citation type="submission" date="2023-04" db="EMBL/GenBank/DDBJ databases">
        <title>Draft Genome sequencing of Naganishia species isolated from polar environments using Oxford Nanopore Technology.</title>
        <authorList>
            <person name="Leo P."/>
            <person name="Venkateswaran K."/>
        </authorList>
    </citation>
    <scope>NUCLEOTIDE SEQUENCE</scope>
    <source>
        <strain evidence="1">DBVPG 5303</strain>
    </source>
</reference>
<gene>
    <name evidence="1" type="ORF">QFC24_001849</name>
</gene>
<protein>
    <submittedName>
        <fullName evidence="1">Uncharacterized protein</fullName>
    </submittedName>
</protein>
<evidence type="ECO:0000313" key="1">
    <source>
        <dbReference type="EMBL" id="KAJ9126816.1"/>
    </source>
</evidence>
<keyword evidence="2" id="KW-1185">Reference proteome</keyword>
<accession>A0ACC2XT53</accession>